<dbReference type="WBParaSite" id="HPLM_0000563201-mRNA-1">
    <property type="protein sequence ID" value="HPLM_0000563201-mRNA-1"/>
    <property type="gene ID" value="HPLM_0000563201"/>
</dbReference>
<accession>A0A0N4W6F7</accession>
<name>A0A0N4W6F7_HAEPC</name>
<reference evidence="1" key="1">
    <citation type="submission" date="2017-02" db="UniProtKB">
        <authorList>
            <consortium name="WormBaseParasite"/>
        </authorList>
    </citation>
    <scope>IDENTIFICATION</scope>
</reference>
<evidence type="ECO:0000313" key="1">
    <source>
        <dbReference type="WBParaSite" id="HPLM_0000563201-mRNA-1"/>
    </source>
</evidence>
<protein>
    <submittedName>
        <fullName evidence="1">I/LWEQ domain-containing protein</fullName>
    </submittedName>
</protein>
<sequence>MNNHNGEDQAQSRKEMALAVTHEICCSVCGGSSGTNTRRLMEAVAIAQAQAQAEAAYSRQLHIERQMLQLAFGEVIHRMCRVRQRLEVN</sequence>
<organism evidence="1">
    <name type="scientific">Haemonchus placei</name>
    <name type="common">Barber's pole worm</name>
    <dbReference type="NCBI Taxonomy" id="6290"/>
    <lineage>
        <taxon>Eukaryota</taxon>
        <taxon>Metazoa</taxon>
        <taxon>Ecdysozoa</taxon>
        <taxon>Nematoda</taxon>
        <taxon>Chromadorea</taxon>
        <taxon>Rhabditida</taxon>
        <taxon>Rhabditina</taxon>
        <taxon>Rhabditomorpha</taxon>
        <taxon>Strongyloidea</taxon>
        <taxon>Trichostrongylidae</taxon>
        <taxon>Haemonchus</taxon>
    </lineage>
</organism>
<proteinExistence type="predicted"/>
<dbReference type="AlphaFoldDB" id="A0A0N4W6F7"/>